<keyword evidence="5" id="KW-0227">DNA damage</keyword>
<evidence type="ECO:0000256" key="2">
    <source>
        <dbReference type="ARBA" id="ARBA00001946"/>
    </source>
</evidence>
<keyword evidence="8" id="KW-0234">DNA repair</keyword>
<keyword evidence="10" id="KW-0269">Exonuclease</keyword>
<evidence type="ECO:0000313" key="11">
    <source>
        <dbReference type="Proteomes" id="UP000294947"/>
    </source>
</evidence>
<keyword evidence="6" id="KW-0378">Hydrolase</keyword>
<evidence type="ECO:0000313" key="10">
    <source>
        <dbReference type="EMBL" id="TDD54413.1"/>
    </source>
</evidence>
<dbReference type="AlphaFoldDB" id="A0A4R4Z8A1"/>
<protein>
    <submittedName>
        <fullName evidence="10">Endonuclease/exonuclease/phosphatase family protein</fullName>
    </submittedName>
</protein>
<dbReference type="PANTHER" id="PTHR15822:SF4">
    <property type="entry name" value="TYROSYL-DNA PHOSPHODIESTERASE 2"/>
    <property type="match status" value="1"/>
</dbReference>
<dbReference type="GO" id="GO:0006281">
    <property type="term" value="P:DNA repair"/>
    <property type="evidence" value="ECO:0007669"/>
    <property type="project" value="UniProtKB-KW"/>
</dbReference>
<evidence type="ECO:0000256" key="8">
    <source>
        <dbReference type="ARBA" id="ARBA00023204"/>
    </source>
</evidence>
<keyword evidence="10" id="KW-0255">Endonuclease</keyword>
<organism evidence="10 11">
    <name type="scientific">Saccharopolyspora elongata</name>
    <dbReference type="NCBI Taxonomy" id="2530387"/>
    <lineage>
        <taxon>Bacteria</taxon>
        <taxon>Bacillati</taxon>
        <taxon>Actinomycetota</taxon>
        <taxon>Actinomycetes</taxon>
        <taxon>Pseudonocardiales</taxon>
        <taxon>Pseudonocardiaceae</taxon>
        <taxon>Saccharopolyspora</taxon>
    </lineage>
</organism>
<dbReference type="SUPFAM" id="SSF56219">
    <property type="entry name" value="DNase I-like"/>
    <property type="match status" value="1"/>
</dbReference>
<dbReference type="InterPro" id="IPR051547">
    <property type="entry name" value="TDP2-like"/>
</dbReference>
<evidence type="ECO:0000256" key="6">
    <source>
        <dbReference type="ARBA" id="ARBA00022801"/>
    </source>
</evidence>
<evidence type="ECO:0000256" key="1">
    <source>
        <dbReference type="ARBA" id="ARBA00001936"/>
    </source>
</evidence>
<name>A0A4R4Z8A1_9PSEU</name>
<dbReference type="GO" id="GO:0046872">
    <property type="term" value="F:metal ion binding"/>
    <property type="evidence" value="ECO:0007669"/>
    <property type="project" value="UniProtKB-KW"/>
</dbReference>
<evidence type="ECO:0000256" key="7">
    <source>
        <dbReference type="ARBA" id="ARBA00022842"/>
    </source>
</evidence>
<dbReference type="Gene3D" id="3.60.10.10">
    <property type="entry name" value="Endonuclease/exonuclease/phosphatase"/>
    <property type="match status" value="1"/>
</dbReference>
<comment type="caution">
    <text evidence="10">The sequence shown here is derived from an EMBL/GenBank/DDBJ whole genome shotgun (WGS) entry which is preliminary data.</text>
</comment>
<keyword evidence="7" id="KW-0460">Magnesium</keyword>
<keyword evidence="11" id="KW-1185">Reference proteome</keyword>
<comment type="cofactor">
    <cofactor evidence="1">
        <name>Mn(2+)</name>
        <dbReference type="ChEBI" id="CHEBI:29035"/>
    </cofactor>
</comment>
<dbReference type="PANTHER" id="PTHR15822">
    <property type="entry name" value="TRAF AND TNF RECEPTOR-ASSOCIATED PROTEIN"/>
    <property type="match status" value="1"/>
</dbReference>
<dbReference type="OrthoDB" id="9787701at2"/>
<dbReference type="Pfam" id="PF03372">
    <property type="entry name" value="Exo_endo_phos"/>
    <property type="match status" value="1"/>
</dbReference>
<sequence>MELRVLTINVQNVQGDPRRTEHINRELRRLDPDLVAFQEVVQTPERRQLDELLADTGLHGTHQSDVMSYEPPWIDRYGGSAVATRWPHAVREVLDMRLAGAADVPWCTLAVAVPTPSEGELLFIGTTAAWRLDAEQVREQQAIALTDLDARHRRALPTIIAGDFNAAPEAASIRYLSGLQSLGGRSVHYHDAWAVAGTSPGHTWTVDNPNARDVIDLAVRQPHHRRRIDYVFIGSWHQHPDAHCRVRSVELAFDEPTEGIWASDHYGVVADLEIGAG</sequence>
<dbReference type="Proteomes" id="UP000294947">
    <property type="component" value="Unassembled WGS sequence"/>
</dbReference>
<dbReference type="GO" id="GO:0004519">
    <property type="term" value="F:endonuclease activity"/>
    <property type="evidence" value="ECO:0007669"/>
    <property type="project" value="UniProtKB-KW"/>
</dbReference>
<comment type="cofactor">
    <cofactor evidence="2">
        <name>Mg(2+)</name>
        <dbReference type="ChEBI" id="CHEBI:18420"/>
    </cofactor>
</comment>
<dbReference type="InterPro" id="IPR036691">
    <property type="entry name" value="Endo/exonu/phosph_ase_sf"/>
</dbReference>
<dbReference type="InterPro" id="IPR005135">
    <property type="entry name" value="Endo/exonuclease/phosphatase"/>
</dbReference>
<evidence type="ECO:0000256" key="3">
    <source>
        <dbReference type="ARBA" id="ARBA00022722"/>
    </source>
</evidence>
<dbReference type="EMBL" id="SMKW01000006">
    <property type="protein sequence ID" value="TDD54413.1"/>
    <property type="molecule type" value="Genomic_DNA"/>
</dbReference>
<proteinExistence type="predicted"/>
<accession>A0A4R4Z8A1</accession>
<evidence type="ECO:0000256" key="5">
    <source>
        <dbReference type="ARBA" id="ARBA00022763"/>
    </source>
</evidence>
<gene>
    <name evidence="10" type="ORF">E1288_07450</name>
</gene>
<dbReference type="GO" id="GO:0004527">
    <property type="term" value="F:exonuclease activity"/>
    <property type="evidence" value="ECO:0007669"/>
    <property type="project" value="UniProtKB-KW"/>
</dbReference>
<evidence type="ECO:0000259" key="9">
    <source>
        <dbReference type="Pfam" id="PF03372"/>
    </source>
</evidence>
<feature type="domain" description="Endonuclease/exonuclease/phosphatase" evidence="9">
    <location>
        <begin position="7"/>
        <end position="265"/>
    </location>
</feature>
<keyword evidence="4" id="KW-0479">Metal-binding</keyword>
<evidence type="ECO:0000256" key="4">
    <source>
        <dbReference type="ARBA" id="ARBA00022723"/>
    </source>
</evidence>
<keyword evidence="3" id="KW-0540">Nuclease</keyword>
<reference evidence="10 11" key="1">
    <citation type="submission" date="2019-03" db="EMBL/GenBank/DDBJ databases">
        <title>Draft genome sequences of novel Actinobacteria.</title>
        <authorList>
            <person name="Sahin N."/>
            <person name="Ay H."/>
            <person name="Saygin H."/>
        </authorList>
    </citation>
    <scope>NUCLEOTIDE SEQUENCE [LARGE SCALE GENOMIC DNA]</scope>
    <source>
        <strain evidence="10 11">7K502</strain>
    </source>
</reference>